<comment type="similarity">
    <text evidence="7">Belongs to the drug/metabolite transporter (DMT) superfamily. Small multidrug resistance (SMR) (TC 2.A.7.1) family.</text>
</comment>
<name>A0A916JSC1_9BACL</name>
<evidence type="ECO:0000313" key="10">
    <source>
        <dbReference type="Proteomes" id="UP000693672"/>
    </source>
</evidence>
<comment type="subcellular location">
    <subcellularLocation>
        <location evidence="1 7">Cell membrane</location>
        <topology evidence="1 7">Multi-pass membrane protein</topology>
    </subcellularLocation>
</comment>
<evidence type="ECO:0000313" key="9">
    <source>
        <dbReference type="EMBL" id="CAG7599536.1"/>
    </source>
</evidence>
<evidence type="ECO:0000256" key="6">
    <source>
        <dbReference type="ARBA" id="ARBA00023136"/>
    </source>
</evidence>
<feature type="transmembrane region" description="Helical" evidence="8">
    <location>
        <begin position="86"/>
        <end position="104"/>
    </location>
</feature>
<dbReference type="EMBL" id="CAJVAS010000001">
    <property type="protein sequence ID" value="CAG7599536.1"/>
    <property type="molecule type" value="Genomic_DNA"/>
</dbReference>
<dbReference type="Pfam" id="PF00893">
    <property type="entry name" value="Multi_Drug_Res"/>
    <property type="match status" value="1"/>
</dbReference>
<proteinExistence type="inferred from homology"/>
<evidence type="ECO:0000256" key="1">
    <source>
        <dbReference type="ARBA" id="ARBA00004651"/>
    </source>
</evidence>
<evidence type="ECO:0000256" key="5">
    <source>
        <dbReference type="ARBA" id="ARBA00022989"/>
    </source>
</evidence>
<dbReference type="PANTHER" id="PTHR30561">
    <property type="entry name" value="SMR FAMILY PROTON-DEPENDENT DRUG EFFLUX TRANSPORTER SUGE"/>
    <property type="match status" value="1"/>
</dbReference>
<keyword evidence="6 8" id="KW-0472">Membrane</keyword>
<evidence type="ECO:0000256" key="7">
    <source>
        <dbReference type="RuleBase" id="RU003942"/>
    </source>
</evidence>
<organism evidence="9 10">
    <name type="scientific">Paenibacillus solanacearum</name>
    <dbReference type="NCBI Taxonomy" id="2048548"/>
    <lineage>
        <taxon>Bacteria</taxon>
        <taxon>Bacillati</taxon>
        <taxon>Bacillota</taxon>
        <taxon>Bacilli</taxon>
        <taxon>Bacillales</taxon>
        <taxon>Paenibacillaceae</taxon>
        <taxon>Paenibacillus</taxon>
    </lineage>
</organism>
<accession>A0A916JSC1</accession>
<sequence length="118" mass="12309">MVRGYIALSLAVVFEICGTTMLKMSEGFTHLLPSAGAVIGFGLAFYSLSRSLRTVPLSLAYAIWSGVGTVLTALIGVAIWDEAFGVYTMIGIAAIVGGVILLNVPDRADNAASQKLQG</sequence>
<dbReference type="AlphaFoldDB" id="A0A916JSC1"/>
<keyword evidence="10" id="KW-1185">Reference proteome</keyword>
<keyword evidence="4 7" id="KW-0812">Transmembrane</keyword>
<dbReference type="InterPro" id="IPR000390">
    <property type="entry name" value="Small_drug/metabolite_transptr"/>
</dbReference>
<keyword evidence="3" id="KW-1003">Cell membrane</keyword>
<feature type="transmembrane region" description="Helical" evidence="8">
    <location>
        <begin position="28"/>
        <end position="48"/>
    </location>
</feature>
<dbReference type="GO" id="GO:0022857">
    <property type="term" value="F:transmembrane transporter activity"/>
    <property type="evidence" value="ECO:0007669"/>
    <property type="project" value="InterPro"/>
</dbReference>
<dbReference type="InterPro" id="IPR045324">
    <property type="entry name" value="Small_multidrug_res"/>
</dbReference>
<dbReference type="PANTHER" id="PTHR30561:SF1">
    <property type="entry name" value="MULTIDRUG TRANSPORTER EMRE"/>
    <property type="match status" value="1"/>
</dbReference>
<dbReference type="FunFam" id="1.10.3730.20:FF:000001">
    <property type="entry name" value="Quaternary ammonium compound resistance transporter SugE"/>
    <property type="match status" value="1"/>
</dbReference>
<keyword evidence="2" id="KW-0813">Transport</keyword>
<comment type="caution">
    <text evidence="9">The sequence shown here is derived from an EMBL/GenBank/DDBJ whole genome shotgun (WGS) entry which is preliminary data.</text>
</comment>
<evidence type="ECO:0000256" key="2">
    <source>
        <dbReference type="ARBA" id="ARBA00022448"/>
    </source>
</evidence>
<evidence type="ECO:0000256" key="4">
    <source>
        <dbReference type="ARBA" id="ARBA00022692"/>
    </source>
</evidence>
<dbReference type="GO" id="GO:0005886">
    <property type="term" value="C:plasma membrane"/>
    <property type="evidence" value="ECO:0007669"/>
    <property type="project" value="UniProtKB-SubCell"/>
</dbReference>
<dbReference type="Proteomes" id="UP000693672">
    <property type="component" value="Unassembled WGS sequence"/>
</dbReference>
<feature type="transmembrane region" description="Helical" evidence="8">
    <location>
        <begin position="60"/>
        <end position="80"/>
    </location>
</feature>
<evidence type="ECO:0000256" key="3">
    <source>
        <dbReference type="ARBA" id="ARBA00022475"/>
    </source>
</evidence>
<dbReference type="RefSeq" id="WP_218090133.1">
    <property type="nucleotide sequence ID" value="NZ_CAJVAS010000001.1"/>
</dbReference>
<protein>
    <submittedName>
        <fullName evidence="9">Multidrug resistance protein EbrA</fullName>
    </submittedName>
</protein>
<evidence type="ECO:0000256" key="8">
    <source>
        <dbReference type="SAM" id="Phobius"/>
    </source>
</evidence>
<keyword evidence="5 8" id="KW-1133">Transmembrane helix</keyword>
<reference evidence="9" key="1">
    <citation type="submission" date="2021-06" db="EMBL/GenBank/DDBJ databases">
        <authorList>
            <person name="Criscuolo A."/>
        </authorList>
    </citation>
    <scope>NUCLEOTIDE SEQUENCE</scope>
    <source>
        <strain evidence="9">CIP111600</strain>
    </source>
</reference>
<gene>
    <name evidence="9" type="primary">ebrA_2</name>
    <name evidence="9" type="ORF">PAESOLCIP111_00318</name>
</gene>